<feature type="transmembrane region" description="Helical" evidence="5">
    <location>
        <begin position="84"/>
        <end position="105"/>
    </location>
</feature>
<keyword evidence="8" id="KW-1185">Reference proteome</keyword>
<dbReference type="PANTHER" id="PTHR24224:SF36">
    <property type="entry name" value="NEMATOCIN RECEPTOR 2"/>
    <property type="match status" value="1"/>
</dbReference>
<sequence length="382" mass="44120">MEISYTPIFHLSIVMLFSIIGNLFFLFVLWRGKVIQRRRLSPVQRLLIHTCIADLWFALISLGTEIYILLQYPTFPGPPIACKFVRYIQAVPLYASPFLLVAISADRYQAICKPLANYRRNKSPKFYGTISWALAIAFALPQYIIWRGGNNRCSTIYGPGSSLRTAYVIYFTFLAWLIPTFMSGYYYIQIGFAVCKSKKLIECADRTTNYRHSDSMSQMSNGTKDYVEKLRKKSQGFKTQRSEFDRKRNRTVLLTLIIVVLNLMLWAPFVFANFAQIWFPQWLSPFTITLMALFGNLNSCVNPYIYIIFNWKTVRQVFCPCGKEIGRPSSYRSNTSTLINENGMNNNGYVKHVSFEASSPDKVKTDRTWLSQCSLLARKELD</sequence>
<dbReference type="PRINTS" id="PR00237">
    <property type="entry name" value="GPCRRHODOPSN"/>
</dbReference>
<comment type="caution">
    <text evidence="7">The sequence shown here is derived from an EMBL/GenBank/DDBJ whole genome shotgun (WGS) entry which is preliminary data.</text>
</comment>
<dbReference type="InterPro" id="IPR017452">
    <property type="entry name" value="GPCR_Rhodpsn_7TM"/>
</dbReference>
<keyword evidence="2 5" id="KW-0812">Transmembrane</keyword>
<protein>
    <recommendedName>
        <fullName evidence="6">G-protein coupled receptors family 1 profile domain-containing protein</fullName>
    </recommendedName>
</protein>
<evidence type="ECO:0000256" key="2">
    <source>
        <dbReference type="ARBA" id="ARBA00022692"/>
    </source>
</evidence>
<feature type="transmembrane region" description="Helical" evidence="5">
    <location>
        <begin position="166"/>
        <end position="188"/>
    </location>
</feature>
<proteinExistence type="predicted"/>
<dbReference type="Proteomes" id="UP000614601">
    <property type="component" value="Unassembled WGS sequence"/>
</dbReference>
<dbReference type="SUPFAM" id="SSF81321">
    <property type="entry name" value="Family A G protein-coupled receptor-like"/>
    <property type="match status" value="1"/>
</dbReference>
<evidence type="ECO:0000256" key="3">
    <source>
        <dbReference type="ARBA" id="ARBA00022989"/>
    </source>
</evidence>
<dbReference type="Proteomes" id="UP000783686">
    <property type="component" value="Unassembled WGS sequence"/>
</dbReference>
<comment type="subcellular location">
    <subcellularLocation>
        <location evidence="1">Membrane</location>
    </subcellularLocation>
</comment>
<name>A0A811LK75_9BILA</name>
<dbReference type="EMBL" id="CAJFCW020000006">
    <property type="protein sequence ID" value="CAG9124055.1"/>
    <property type="molecule type" value="Genomic_DNA"/>
</dbReference>
<gene>
    <name evidence="7" type="ORF">BOKJ2_LOCUS12487</name>
</gene>
<dbReference type="InterPro" id="IPR000276">
    <property type="entry name" value="GPCR_Rhodpsn"/>
</dbReference>
<feature type="transmembrane region" description="Helical" evidence="5">
    <location>
        <begin position="126"/>
        <end position="146"/>
    </location>
</feature>
<accession>A0A811LK75</accession>
<dbReference type="OrthoDB" id="5987909at2759"/>
<dbReference type="GO" id="GO:0004930">
    <property type="term" value="F:G protein-coupled receptor activity"/>
    <property type="evidence" value="ECO:0007669"/>
    <property type="project" value="InterPro"/>
</dbReference>
<dbReference type="InterPro" id="IPR052665">
    <property type="entry name" value="Neuropeptide-GPCR"/>
</dbReference>
<evidence type="ECO:0000313" key="8">
    <source>
        <dbReference type="Proteomes" id="UP000614601"/>
    </source>
</evidence>
<keyword evidence="3 5" id="KW-1133">Transmembrane helix</keyword>
<evidence type="ECO:0000256" key="5">
    <source>
        <dbReference type="SAM" id="Phobius"/>
    </source>
</evidence>
<reference evidence="7" key="1">
    <citation type="submission" date="2020-09" db="EMBL/GenBank/DDBJ databases">
        <authorList>
            <person name="Kikuchi T."/>
        </authorList>
    </citation>
    <scope>NUCLEOTIDE SEQUENCE</scope>
    <source>
        <strain evidence="7">SH1</strain>
    </source>
</reference>
<evidence type="ECO:0000313" key="7">
    <source>
        <dbReference type="EMBL" id="CAD5228056.1"/>
    </source>
</evidence>
<feature type="domain" description="G-protein coupled receptors family 1 profile" evidence="6">
    <location>
        <begin position="21"/>
        <end position="306"/>
    </location>
</feature>
<evidence type="ECO:0000256" key="4">
    <source>
        <dbReference type="ARBA" id="ARBA00023136"/>
    </source>
</evidence>
<dbReference type="PANTHER" id="PTHR24224">
    <property type="entry name" value="CARDIOACCELERATORY PEPTIDE RECEPTOR-RELATED"/>
    <property type="match status" value="1"/>
</dbReference>
<feature type="transmembrane region" description="Helical" evidence="5">
    <location>
        <begin position="251"/>
        <end position="274"/>
    </location>
</feature>
<dbReference type="PROSITE" id="PS50262">
    <property type="entry name" value="G_PROTEIN_RECEP_F1_2"/>
    <property type="match status" value="1"/>
</dbReference>
<dbReference type="AlphaFoldDB" id="A0A811LK75"/>
<feature type="transmembrane region" description="Helical" evidence="5">
    <location>
        <begin position="51"/>
        <end position="72"/>
    </location>
</feature>
<feature type="transmembrane region" description="Helical" evidence="5">
    <location>
        <begin position="6"/>
        <end position="30"/>
    </location>
</feature>
<organism evidence="7 8">
    <name type="scientific">Bursaphelenchus okinawaensis</name>
    <dbReference type="NCBI Taxonomy" id="465554"/>
    <lineage>
        <taxon>Eukaryota</taxon>
        <taxon>Metazoa</taxon>
        <taxon>Ecdysozoa</taxon>
        <taxon>Nematoda</taxon>
        <taxon>Chromadorea</taxon>
        <taxon>Rhabditida</taxon>
        <taxon>Tylenchina</taxon>
        <taxon>Tylenchomorpha</taxon>
        <taxon>Aphelenchoidea</taxon>
        <taxon>Aphelenchoididae</taxon>
        <taxon>Bursaphelenchus</taxon>
    </lineage>
</organism>
<dbReference type="Gene3D" id="1.20.1070.10">
    <property type="entry name" value="Rhodopsin 7-helix transmembrane proteins"/>
    <property type="match status" value="1"/>
</dbReference>
<dbReference type="Pfam" id="PF00001">
    <property type="entry name" value="7tm_1"/>
    <property type="match status" value="1"/>
</dbReference>
<evidence type="ECO:0000259" key="6">
    <source>
        <dbReference type="PROSITE" id="PS50262"/>
    </source>
</evidence>
<dbReference type="EMBL" id="CAJFDH010000006">
    <property type="protein sequence ID" value="CAD5228056.1"/>
    <property type="molecule type" value="Genomic_DNA"/>
</dbReference>
<evidence type="ECO:0000256" key="1">
    <source>
        <dbReference type="ARBA" id="ARBA00004370"/>
    </source>
</evidence>
<feature type="transmembrane region" description="Helical" evidence="5">
    <location>
        <begin position="286"/>
        <end position="309"/>
    </location>
</feature>
<dbReference type="GO" id="GO:0016020">
    <property type="term" value="C:membrane"/>
    <property type="evidence" value="ECO:0007669"/>
    <property type="project" value="UniProtKB-SubCell"/>
</dbReference>
<keyword evidence="4 5" id="KW-0472">Membrane</keyword>